<dbReference type="Proteomes" id="UP000708298">
    <property type="component" value="Unassembled WGS sequence"/>
</dbReference>
<gene>
    <name evidence="1" type="ORF">ASILVAE211_03035</name>
</gene>
<name>A0A963YNS4_9PROT</name>
<proteinExistence type="predicted"/>
<keyword evidence="2" id="KW-1185">Reference proteome</keyword>
<accession>A0A963YNS4</accession>
<sequence>MPRHAVSDMHGEPVRTVKHCPPFVDAMSHGFVVPLPCDVTVRDGQMTWQWDLPGLAAHHHPKSPISFHHPAQVEGTPLWSADQVVVKFNSFWTIELPDGFSLFAMHPANRPDLPFRLLSGLVDADRFHDVGILFPAVWLDPDFSGVLAKGTPIAQCIPVRREALTLDYEPLTDAGAKQYDETAQKLLTETGVYRKDFRAARSAGGEDSAES</sequence>
<reference evidence="1" key="1">
    <citation type="journal article" date="2021" name="Microorganisms">
        <title>Acidisoma silvae sp. nov. and Acidisomacellulosilytica sp. nov., Two Acidophilic Bacteria Isolated from Decaying Wood, Hydrolyzing Cellulose and Producing Poly-3-hydroxybutyrate.</title>
        <authorList>
            <person name="Mieszkin S."/>
            <person name="Pouder E."/>
            <person name="Uroz S."/>
            <person name="Simon-Colin C."/>
            <person name="Alain K."/>
        </authorList>
    </citation>
    <scope>NUCLEOTIDE SEQUENCE</scope>
    <source>
        <strain evidence="1">HW T2.11</strain>
    </source>
</reference>
<reference evidence="1" key="2">
    <citation type="submission" date="2021-01" db="EMBL/GenBank/DDBJ databases">
        <authorList>
            <person name="Mieszkin S."/>
            <person name="Pouder E."/>
            <person name="Alain K."/>
        </authorList>
    </citation>
    <scope>NUCLEOTIDE SEQUENCE</scope>
    <source>
        <strain evidence="1">HW T2.11</strain>
    </source>
</reference>
<protein>
    <submittedName>
        <fullName evidence="1">Uncharacterized protein</fullName>
    </submittedName>
</protein>
<comment type="caution">
    <text evidence="1">The sequence shown here is derived from an EMBL/GenBank/DDBJ whole genome shotgun (WGS) entry which is preliminary data.</text>
</comment>
<evidence type="ECO:0000313" key="2">
    <source>
        <dbReference type="Proteomes" id="UP000708298"/>
    </source>
</evidence>
<organism evidence="1 2">
    <name type="scientific">Acidisoma silvae</name>
    <dbReference type="NCBI Taxonomy" id="2802396"/>
    <lineage>
        <taxon>Bacteria</taxon>
        <taxon>Pseudomonadati</taxon>
        <taxon>Pseudomonadota</taxon>
        <taxon>Alphaproteobacteria</taxon>
        <taxon>Acetobacterales</taxon>
        <taxon>Acidocellaceae</taxon>
        <taxon>Acidisoma</taxon>
    </lineage>
</organism>
<dbReference type="EMBL" id="JAESVB010000001">
    <property type="protein sequence ID" value="MCB8874144.1"/>
    <property type="molecule type" value="Genomic_DNA"/>
</dbReference>
<dbReference type="AlphaFoldDB" id="A0A963YNS4"/>
<evidence type="ECO:0000313" key="1">
    <source>
        <dbReference type="EMBL" id="MCB8874144.1"/>
    </source>
</evidence>